<dbReference type="PANTHER" id="PTHR47964">
    <property type="entry name" value="ATP-DEPENDENT DNA HELICASE HOMOLOG RECG, CHLOROPLASTIC"/>
    <property type="match status" value="1"/>
</dbReference>
<dbReference type="PROSITE" id="PS51192">
    <property type="entry name" value="HELICASE_ATP_BIND_1"/>
    <property type="match status" value="1"/>
</dbReference>
<name>A0ABP8EM85_9MICO</name>
<evidence type="ECO:0000256" key="3">
    <source>
        <dbReference type="ARBA" id="ARBA00022801"/>
    </source>
</evidence>
<keyword evidence="3" id="KW-0378">Hydrolase</keyword>
<evidence type="ECO:0000313" key="10">
    <source>
        <dbReference type="EMBL" id="GAA4284902.1"/>
    </source>
</evidence>
<dbReference type="SMART" id="SM00490">
    <property type="entry name" value="HELICc"/>
    <property type="match status" value="1"/>
</dbReference>
<dbReference type="InterPro" id="IPR033454">
    <property type="entry name" value="RecG_wedge"/>
</dbReference>
<dbReference type="SUPFAM" id="SSF52540">
    <property type="entry name" value="P-loop containing nucleoside triphosphate hydrolases"/>
    <property type="match status" value="2"/>
</dbReference>
<dbReference type="Proteomes" id="UP001501586">
    <property type="component" value="Unassembled WGS sequence"/>
</dbReference>
<evidence type="ECO:0000256" key="1">
    <source>
        <dbReference type="ARBA" id="ARBA00022741"/>
    </source>
</evidence>
<dbReference type="InterPro" id="IPR014001">
    <property type="entry name" value="Helicase_ATP-bd"/>
</dbReference>
<comment type="caution">
    <text evidence="10">The sequence shown here is derived from an EMBL/GenBank/DDBJ whole genome shotgun (WGS) entry which is preliminary data.</text>
</comment>
<evidence type="ECO:0000256" key="4">
    <source>
        <dbReference type="ARBA" id="ARBA00022806"/>
    </source>
</evidence>
<dbReference type="Pfam" id="PF17191">
    <property type="entry name" value="RecG_wedge"/>
    <property type="match status" value="1"/>
</dbReference>
<evidence type="ECO:0000256" key="5">
    <source>
        <dbReference type="ARBA" id="ARBA00022840"/>
    </source>
</evidence>
<dbReference type="InterPro" id="IPR001650">
    <property type="entry name" value="Helicase_C-like"/>
</dbReference>
<keyword evidence="7" id="KW-0234">DNA repair</keyword>
<keyword evidence="2" id="KW-0227">DNA damage</keyword>
<dbReference type="InterPro" id="IPR047112">
    <property type="entry name" value="RecG/Mfd"/>
</dbReference>
<dbReference type="GO" id="GO:0004386">
    <property type="term" value="F:helicase activity"/>
    <property type="evidence" value="ECO:0007669"/>
    <property type="project" value="UniProtKB-KW"/>
</dbReference>
<evidence type="ECO:0000256" key="6">
    <source>
        <dbReference type="ARBA" id="ARBA00023125"/>
    </source>
</evidence>
<dbReference type="PANTHER" id="PTHR47964:SF1">
    <property type="entry name" value="ATP-DEPENDENT DNA HELICASE HOMOLOG RECG, CHLOROPLASTIC"/>
    <property type="match status" value="1"/>
</dbReference>
<dbReference type="InterPro" id="IPR012340">
    <property type="entry name" value="NA-bd_OB-fold"/>
</dbReference>
<dbReference type="InterPro" id="IPR011545">
    <property type="entry name" value="DEAD/DEAH_box_helicase_dom"/>
</dbReference>
<evidence type="ECO:0000256" key="7">
    <source>
        <dbReference type="ARBA" id="ARBA00023204"/>
    </source>
</evidence>
<organism evidence="10 11">
    <name type="scientific">Brevibacterium daeguense</name>
    <dbReference type="NCBI Taxonomy" id="909936"/>
    <lineage>
        <taxon>Bacteria</taxon>
        <taxon>Bacillati</taxon>
        <taxon>Actinomycetota</taxon>
        <taxon>Actinomycetes</taxon>
        <taxon>Micrococcales</taxon>
        <taxon>Brevibacteriaceae</taxon>
        <taxon>Brevibacterium</taxon>
    </lineage>
</organism>
<feature type="domain" description="Helicase C-terminal" evidence="9">
    <location>
        <begin position="475"/>
        <end position="646"/>
    </location>
</feature>
<keyword evidence="4 10" id="KW-0347">Helicase</keyword>
<keyword evidence="11" id="KW-1185">Reference proteome</keyword>
<keyword evidence="6" id="KW-0238">DNA-binding</keyword>
<gene>
    <name evidence="10" type="primary">recG</name>
    <name evidence="10" type="ORF">GCM10022261_24330</name>
</gene>
<dbReference type="Gene3D" id="2.40.50.140">
    <property type="entry name" value="Nucleic acid-binding proteins"/>
    <property type="match status" value="1"/>
</dbReference>
<evidence type="ECO:0000259" key="8">
    <source>
        <dbReference type="PROSITE" id="PS51192"/>
    </source>
</evidence>
<dbReference type="InterPro" id="IPR027417">
    <property type="entry name" value="P-loop_NTPase"/>
</dbReference>
<sequence>MVEIPLSRLVSRKSDVTDLERLELYSVEDALRYFPRTYLNPGELTPLDQLQPDTTAVISATVVSVTKRQVGPNRRQALVDVLVSDGLTDVHAPFFNQPWLAAQLRPGRQVALIGKVKLFRGEPQISSPRWLNPTGTESLDEEDLSMPIPIYRATGKVTTTRIQRLLRVLLDTAPPECFADPIAEEIRAMHGLPDYRTALEWTHRPSDADQPKRAMERWKFEEAYALQTELLSRKAQIAEDSAVPLEGAMDGALMAFDSALPYELTGAQKKAALEISVDLASGRPMNRLLHGDVGSGKTLVALRAMLQAVDSGAQAAMLAPTEVLAAQHHQSLLGYLGELGTDSGLGADGSRVRIALLTGSLPAKERRQLLLELVSGQIDIVVGTHALLSETTMFARLGLIVVDEQHRFGVRQREALRSKGDGQTPHALVMTATPIPRTVAMTVFGDLDTTVLDEMPNGSRNITTHAVSLAAHPRWLERIWEVVGEGVERGEQAFVVASRIDTQEPQVDDNGVTAPELLGVEDLAEILRAEPKLVGRSIETLHGRLDPVDKDAVMSRFASGATDVLVATTVIEVGIDVPNARTIVIYDADRFGVAQLHQLRGRVGRDGSQAVCFLVTQQSEDSPTMERLEKVAGTLDGFALAVYDVEQRREGDVLGRSQWGGSSSLRYLSVIRDENVILAAREAAEQIVLADPRLTRQPELRRYIDRILVTVAEDWIEAG</sequence>
<dbReference type="EMBL" id="BAABAZ010000006">
    <property type="protein sequence ID" value="GAA4284902.1"/>
    <property type="molecule type" value="Genomic_DNA"/>
</dbReference>
<dbReference type="SUPFAM" id="SSF50249">
    <property type="entry name" value="Nucleic acid-binding proteins"/>
    <property type="match status" value="1"/>
</dbReference>
<dbReference type="PROSITE" id="PS51194">
    <property type="entry name" value="HELICASE_CTER"/>
    <property type="match status" value="1"/>
</dbReference>
<protein>
    <submittedName>
        <fullName evidence="10">ATP-dependent DNA helicase RecG</fullName>
    </submittedName>
</protein>
<dbReference type="CDD" id="cd04488">
    <property type="entry name" value="RecG_wedge_OBF"/>
    <property type="match status" value="1"/>
</dbReference>
<evidence type="ECO:0000313" key="11">
    <source>
        <dbReference type="Proteomes" id="UP001501586"/>
    </source>
</evidence>
<dbReference type="Gene3D" id="3.40.50.300">
    <property type="entry name" value="P-loop containing nucleotide triphosphate hydrolases"/>
    <property type="match status" value="2"/>
</dbReference>
<dbReference type="Pfam" id="PF00270">
    <property type="entry name" value="DEAD"/>
    <property type="match status" value="1"/>
</dbReference>
<reference evidence="11" key="1">
    <citation type="journal article" date="2019" name="Int. J. Syst. Evol. Microbiol.">
        <title>The Global Catalogue of Microorganisms (GCM) 10K type strain sequencing project: providing services to taxonomists for standard genome sequencing and annotation.</title>
        <authorList>
            <consortium name="The Broad Institute Genomics Platform"/>
            <consortium name="The Broad Institute Genome Sequencing Center for Infectious Disease"/>
            <person name="Wu L."/>
            <person name="Ma J."/>
        </authorList>
    </citation>
    <scope>NUCLEOTIDE SEQUENCE [LARGE SCALE GENOMIC DNA]</scope>
    <source>
        <strain evidence="11">JCM 17458</strain>
    </source>
</reference>
<accession>A0ABP8EM85</accession>
<evidence type="ECO:0000259" key="9">
    <source>
        <dbReference type="PROSITE" id="PS51194"/>
    </source>
</evidence>
<dbReference type="CDD" id="cd17992">
    <property type="entry name" value="DEXHc_RecG"/>
    <property type="match status" value="1"/>
</dbReference>
<dbReference type="Pfam" id="PF00271">
    <property type="entry name" value="Helicase_C"/>
    <property type="match status" value="1"/>
</dbReference>
<keyword evidence="1" id="KW-0547">Nucleotide-binding</keyword>
<proteinExistence type="predicted"/>
<keyword evidence="5" id="KW-0067">ATP-binding</keyword>
<dbReference type="RefSeq" id="WP_236862866.1">
    <property type="nucleotide sequence ID" value="NZ_BAABAZ010000006.1"/>
</dbReference>
<evidence type="ECO:0000256" key="2">
    <source>
        <dbReference type="ARBA" id="ARBA00022763"/>
    </source>
</evidence>
<dbReference type="SMART" id="SM00487">
    <property type="entry name" value="DEXDc"/>
    <property type="match status" value="1"/>
</dbReference>
<feature type="domain" description="Helicase ATP-binding" evidence="8">
    <location>
        <begin position="278"/>
        <end position="452"/>
    </location>
</feature>